<dbReference type="PATRIC" id="fig|679199.3.peg.1579"/>
<keyword evidence="2" id="KW-0808">Transferase</keyword>
<dbReference type="PROSITE" id="PS51191">
    <property type="entry name" value="FEMABX"/>
    <property type="match status" value="1"/>
</dbReference>
<dbReference type="AlphaFoldDB" id="G5GCW8"/>
<dbReference type="InterPro" id="IPR016181">
    <property type="entry name" value="Acyl_CoA_acyltransferase"/>
</dbReference>
<comment type="similarity">
    <text evidence="1">Belongs to the FemABX family.</text>
</comment>
<evidence type="ECO:0000256" key="4">
    <source>
        <dbReference type="ARBA" id="ARBA00022984"/>
    </source>
</evidence>
<dbReference type="InterPro" id="IPR038740">
    <property type="entry name" value="BioF2-like_GNAT_dom"/>
</dbReference>
<keyword evidence="6" id="KW-0961">Cell wall biogenesis/degradation</keyword>
<organism evidence="8 9">
    <name type="scientific">Alloprevotella rava F0323</name>
    <dbReference type="NCBI Taxonomy" id="679199"/>
    <lineage>
        <taxon>Bacteria</taxon>
        <taxon>Pseudomonadati</taxon>
        <taxon>Bacteroidota</taxon>
        <taxon>Bacteroidia</taxon>
        <taxon>Bacteroidales</taxon>
        <taxon>Prevotellaceae</taxon>
        <taxon>Alloprevotella</taxon>
    </lineage>
</organism>
<dbReference type="Gene3D" id="3.40.630.30">
    <property type="match status" value="1"/>
</dbReference>
<dbReference type="RefSeq" id="WP_009347897.1">
    <property type="nucleotide sequence ID" value="NZ_JH376831.1"/>
</dbReference>
<evidence type="ECO:0000259" key="7">
    <source>
        <dbReference type="Pfam" id="PF13480"/>
    </source>
</evidence>
<dbReference type="Pfam" id="PF13480">
    <property type="entry name" value="Acetyltransf_6"/>
    <property type="match status" value="1"/>
</dbReference>
<dbReference type="InterPro" id="IPR003447">
    <property type="entry name" value="FEMABX"/>
</dbReference>
<keyword evidence="5" id="KW-0012">Acyltransferase</keyword>
<dbReference type="SUPFAM" id="SSF55729">
    <property type="entry name" value="Acyl-CoA N-acyltransferases (Nat)"/>
    <property type="match status" value="1"/>
</dbReference>
<evidence type="ECO:0000256" key="2">
    <source>
        <dbReference type="ARBA" id="ARBA00022679"/>
    </source>
</evidence>
<accession>G5GCW8</accession>
<dbReference type="Proteomes" id="UP000015993">
    <property type="component" value="Unassembled WGS sequence"/>
</dbReference>
<dbReference type="STRING" id="679199.HMPREF9332_01419"/>
<evidence type="ECO:0000313" key="8">
    <source>
        <dbReference type="EMBL" id="EHG22614.1"/>
    </source>
</evidence>
<evidence type="ECO:0000256" key="6">
    <source>
        <dbReference type="ARBA" id="ARBA00023316"/>
    </source>
</evidence>
<keyword evidence="4" id="KW-0573">Peptidoglycan synthesis</keyword>
<sequence>MNTSFQLIPFENSEKWDKTVCSFPDHDIYYLHGYLSAFKIHGDGTPILLYYQKNELRCLCTFMIRDIATEEWAKDEIPTNTFFDAVTPYGYGGWLTDGNISKENIQLFWDEYKKFMSSQNIIAAFTRWCPWLQNQEEFNDLSTVIKLGNTISIDTSSEQIIIENIKSKDRTTIRKAIKNGVQIEYSDDPHLLTIFREIYNKTMDKDNAIPYYYFEPEFYDSIAKDLKGKWKLFYALHEGNIIAMSIILFCNGKIHYHLSGSLFEYRNLNATNLILYHVALYGAQNDYHLFHLGGGVGSGEDSLYKFKKSFNKNGDKQFCISKDCFDEEKYNYLVNLRKAKDPTFDENSTFFPLYRG</sequence>
<dbReference type="GO" id="GO:0016755">
    <property type="term" value="F:aminoacyltransferase activity"/>
    <property type="evidence" value="ECO:0007669"/>
    <property type="project" value="InterPro"/>
</dbReference>
<name>G5GCW8_9BACT</name>
<dbReference type="eggNOG" id="COG2348">
    <property type="taxonomic scope" value="Bacteria"/>
</dbReference>
<dbReference type="HOGENOM" id="CLU_055609_0_0_10"/>
<reference evidence="8 9" key="1">
    <citation type="submission" date="2011-08" db="EMBL/GenBank/DDBJ databases">
        <title>The Genome Sequence of Prevotella sp. oral taxon 302 str. F0323.</title>
        <authorList>
            <consortium name="The Broad Institute Genome Sequencing Platform"/>
            <person name="Earl A."/>
            <person name="Ward D."/>
            <person name="Feldgarden M."/>
            <person name="Gevers D."/>
            <person name="Izard J."/>
            <person name="Blanton J.M."/>
            <person name="Baranova O.V."/>
            <person name="Tanner A.C."/>
            <person name="Dewhirst F.E."/>
            <person name="Young S.K."/>
            <person name="Zeng Q."/>
            <person name="Gargeya S."/>
            <person name="Fitzgerald M."/>
            <person name="Haas B."/>
            <person name="Abouelleil A."/>
            <person name="Alvarado L."/>
            <person name="Arachchi H.M."/>
            <person name="Berlin A."/>
            <person name="Brown A."/>
            <person name="Chapman S.B."/>
            <person name="Chen Z."/>
            <person name="Dunbar C."/>
            <person name="Freedman E."/>
            <person name="Gearin G."/>
            <person name="Gellesch M."/>
            <person name="Goldberg J."/>
            <person name="Griggs A."/>
            <person name="Gujja S."/>
            <person name="Heiman D."/>
            <person name="Howarth C."/>
            <person name="Larson L."/>
            <person name="Lui A."/>
            <person name="MacDonald P.J.P."/>
            <person name="Montmayeur A."/>
            <person name="Murphy C."/>
            <person name="Neiman D."/>
            <person name="Pearson M."/>
            <person name="Priest M."/>
            <person name="Roberts A."/>
            <person name="Saif S."/>
            <person name="Shea T."/>
            <person name="Shenoy N."/>
            <person name="Sisk P."/>
            <person name="Stolte C."/>
            <person name="Sykes S."/>
            <person name="Wortman J."/>
            <person name="Nusbaum C."/>
            <person name="Birren B."/>
        </authorList>
    </citation>
    <scope>NUCLEOTIDE SEQUENCE [LARGE SCALE GENOMIC DNA]</scope>
    <source>
        <strain evidence="8 9">F0323</strain>
    </source>
</reference>
<proteinExistence type="inferred from homology"/>
<dbReference type="EMBL" id="ACZK01000023">
    <property type="protein sequence ID" value="EHG22614.1"/>
    <property type="molecule type" value="Genomic_DNA"/>
</dbReference>
<evidence type="ECO:0000256" key="5">
    <source>
        <dbReference type="ARBA" id="ARBA00023315"/>
    </source>
</evidence>
<gene>
    <name evidence="8" type="ORF">HMPREF9332_01419</name>
</gene>
<dbReference type="InterPro" id="IPR050644">
    <property type="entry name" value="PG_Glycine_Bridge_Synth"/>
</dbReference>
<dbReference type="GO" id="GO:0071555">
    <property type="term" value="P:cell wall organization"/>
    <property type="evidence" value="ECO:0007669"/>
    <property type="project" value="UniProtKB-KW"/>
</dbReference>
<dbReference type="GO" id="GO:0009252">
    <property type="term" value="P:peptidoglycan biosynthetic process"/>
    <property type="evidence" value="ECO:0007669"/>
    <property type="project" value="UniProtKB-KW"/>
</dbReference>
<keyword evidence="9" id="KW-1185">Reference proteome</keyword>
<dbReference type="OrthoDB" id="9785911at2"/>
<dbReference type="PANTHER" id="PTHR36174:SF1">
    <property type="entry name" value="LIPID II:GLYCINE GLYCYLTRANSFERASE"/>
    <property type="match status" value="1"/>
</dbReference>
<keyword evidence="3" id="KW-0133">Cell shape</keyword>
<dbReference type="GO" id="GO:0008360">
    <property type="term" value="P:regulation of cell shape"/>
    <property type="evidence" value="ECO:0007669"/>
    <property type="project" value="UniProtKB-KW"/>
</dbReference>
<dbReference type="PANTHER" id="PTHR36174">
    <property type="entry name" value="LIPID II:GLYCINE GLYCYLTRANSFERASE"/>
    <property type="match status" value="1"/>
</dbReference>
<comment type="caution">
    <text evidence="8">The sequence shown here is derived from an EMBL/GenBank/DDBJ whole genome shotgun (WGS) entry which is preliminary data.</text>
</comment>
<feature type="domain" description="BioF2-like acetyltransferase" evidence="7">
    <location>
        <begin position="170"/>
        <end position="295"/>
    </location>
</feature>
<evidence type="ECO:0000313" key="9">
    <source>
        <dbReference type="Proteomes" id="UP000015993"/>
    </source>
</evidence>
<evidence type="ECO:0000256" key="3">
    <source>
        <dbReference type="ARBA" id="ARBA00022960"/>
    </source>
</evidence>
<evidence type="ECO:0000256" key="1">
    <source>
        <dbReference type="ARBA" id="ARBA00009943"/>
    </source>
</evidence>
<protein>
    <recommendedName>
        <fullName evidence="7">BioF2-like acetyltransferase domain-containing protein</fullName>
    </recommendedName>
</protein>